<dbReference type="Gene3D" id="1.10.238.10">
    <property type="entry name" value="EF-hand"/>
    <property type="match status" value="1"/>
</dbReference>
<organism evidence="10 11">
    <name type="scientific">Heterodera schachtii</name>
    <name type="common">Sugarbeet cyst nematode worm</name>
    <name type="synonym">Tylenchus schachtii</name>
    <dbReference type="NCBI Taxonomy" id="97005"/>
    <lineage>
        <taxon>Eukaryota</taxon>
        <taxon>Metazoa</taxon>
        <taxon>Ecdysozoa</taxon>
        <taxon>Nematoda</taxon>
        <taxon>Chromadorea</taxon>
        <taxon>Rhabditida</taxon>
        <taxon>Tylenchina</taxon>
        <taxon>Tylenchomorpha</taxon>
        <taxon>Tylenchoidea</taxon>
        <taxon>Heteroderidae</taxon>
        <taxon>Heteroderinae</taxon>
        <taxon>Heterodera</taxon>
    </lineage>
</organism>
<name>A0ABD2IHY4_HETSC</name>
<evidence type="ECO:0000256" key="3">
    <source>
        <dbReference type="ARBA" id="ARBA00023015"/>
    </source>
</evidence>
<evidence type="ECO:0000256" key="2">
    <source>
        <dbReference type="ARBA" id="ARBA00022999"/>
    </source>
</evidence>
<feature type="domain" description="Signal transducer and activator of transcription b N-terminal" evidence="9">
    <location>
        <begin position="67"/>
        <end position="203"/>
    </location>
</feature>
<keyword evidence="7" id="KW-0539">Nucleus</keyword>
<keyword evidence="4" id="KW-0238">DNA-binding</keyword>
<comment type="subcellular location">
    <subcellularLocation>
        <location evidence="1">Nucleus</location>
    </subcellularLocation>
</comment>
<dbReference type="Pfam" id="PF24629">
    <property type="entry name" value="STATB_N"/>
    <property type="match status" value="1"/>
</dbReference>
<keyword evidence="2" id="KW-0727">SH2 domain</keyword>
<dbReference type="InterPro" id="IPR001217">
    <property type="entry name" value="STAT"/>
</dbReference>
<feature type="region of interest" description="Disordered" evidence="8">
    <location>
        <begin position="474"/>
        <end position="498"/>
    </location>
</feature>
<dbReference type="Gene3D" id="3.30.505.10">
    <property type="entry name" value="SH2 domain"/>
    <property type="match status" value="1"/>
</dbReference>
<protein>
    <recommendedName>
        <fullName evidence="9">Signal transducer and activator of transcription b N-terminal domain-containing protein</fullName>
    </recommendedName>
</protein>
<dbReference type="Gene3D" id="2.60.40.630">
    <property type="entry name" value="STAT transcription factor, DNA-binding domain"/>
    <property type="match status" value="1"/>
</dbReference>
<dbReference type="EMBL" id="JBICCN010000309">
    <property type="protein sequence ID" value="KAL3078973.1"/>
    <property type="molecule type" value="Genomic_DNA"/>
</dbReference>
<sequence>MFHNPSSSVHQLHPPASVADYFAHQPMDIGVGPPSASDSFAFSHAKVSPAPSAQTPQSPVAFQLPAEFVQRHNVTAEVYQSFKDDVDILFSGQIGAGAQNELVARILATGEHLAIAMEAEKQYLMSEVLCNWAVQQQKLSVATHWTQQMNYALLSSIDLQFEYFGELLEQTLSGLGFLITEFPKFGFEQQHQQIRHLAHLFLFYSIIVSKQPPAVVVKCGEAENHRRSRFWFNTEIRVLGGKAFGLGASAENVQVQCHLITDETAKRLRNNAYYEVNDHEEFVVDPANAPLKNVVEMGGGMAAMGDGGETMAMVAKFDDMRVSKKEQLRRESVAQKRYHLCYTVKLRTQKHQIELVGKKVSLPFAILVGPKADVEAKLFMERSFADFVRRPDGELPKVVNGFEMVNALEMKFQALVAISQKSDSVALQQPRPFSAVSRQHLLNRLKPNRNGLISVDSFLKMPAAEEFCMAKSKTNSKENGGGGGAQSPPGSVASGVGGGTTAEGEWKLVPFYEWFFKLAEMVNKYFAQMWNDGLILGFCGKEEAEQLLCQCNQPTLLIRFSDIEYAKVKISVRDQYGTIRHHWYEQSELQGRSLGQELLQNSKYRDIANIWPQTNLEFAIGTRERSVSVSTIAQRRPRQLQPSTVYFDNQNAGMDAHGGARY</sequence>
<dbReference type="GO" id="GO:0005634">
    <property type="term" value="C:nucleus"/>
    <property type="evidence" value="ECO:0007669"/>
    <property type="project" value="UniProtKB-SubCell"/>
</dbReference>
<keyword evidence="6" id="KW-0804">Transcription</keyword>
<accession>A0ABD2IHY4</accession>
<dbReference type="Proteomes" id="UP001620645">
    <property type="component" value="Unassembled WGS sequence"/>
</dbReference>
<dbReference type="PANTHER" id="PTHR11801">
    <property type="entry name" value="SIGNAL TRANSDUCER AND ACTIVATOR OF TRANSCRIPTION"/>
    <property type="match status" value="1"/>
</dbReference>
<proteinExistence type="predicted"/>
<evidence type="ECO:0000256" key="7">
    <source>
        <dbReference type="ARBA" id="ARBA00023242"/>
    </source>
</evidence>
<dbReference type="InterPro" id="IPR036860">
    <property type="entry name" value="SH2_dom_sf"/>
</dbReference>
<evidence type="ECO:0000256" key="4">
    <source>
        <dbReference type="ARBA" id="ARBA00023125"/>
    </source>
</evidence>
<dbReference type="GO" id="GO:0003677">
    <property type="term" value="F:DNA binding"/>
    <property type="evidence" value="ECO:0007669"/>
    <property type="project" value="UniProtKB-KW"/>
</dbReference>
<dbReference type="InterPro" id="IPR057515">
    <property type="entry name" value="STATB_N"/>
</dbReference>
<keyword evidence="3" id="KW-0805">Transcription regulation</keyword>
<evidence type="ECO:0000256" key="6">
    <source>
        <dbReference type="ARBA" id="ARBA00023163"/>
    </source>
</evidence>
<keyword evidence="11" id="KW-1185">Reference proteome</keyword>
<dbReference type="AlphaFoldDB" id="A0ABD2IHY4"/>
<evidence type="ECO:0000256" key="1">
    <source>
        <dbReference type="ARBA" id="ARBA00004123"/>
    </source>
</evidence>
<evidence type="ECO:0000256" key="5">
    <source>
        <dbReference type="ARBA" id="ARBA00023159"/>
    </source>
</evidence>
<evidence type="ECO:0000256" key="8">
    <source>
        <dbReference type="SAM" id="MobiDB-lite"/>
    </source>
</evidence>
<evidence type="ECO:0000313" key="11">
    <source>
        <dbReference type="Proteomes" id="UP001620645"/>
    </source>
</evidence>
<keyword evidence="5" id="KW-0010">Activator</keyword>
<evidence type="ECO:0000313" key="10">
    <source>
        <dbReference type="EMBL" id="KAL3078973.1"/>
    </source>
</evidence>
<evidence type="ECO:0000259" key="9">
    <source>
        <dbReference type="Pfam" id="PF24629"/>
    </source>
</evidence>
<dbReference type="SUPFAM" id="SSF55550">
    <property type="entry name" value="SH2 domain"/>
    <property type="match status" value="1"/>
</dbReference>
<reference evidence="10 11" key="1">
    <citation type="submission" date="2024-10" db="EMBL/GenBank/DDBJ databases">
        <authorList>
            <person name="Kim D."/>
        </authorList>
    </citation>
    <scope>NUCLEOTIDE SEQUENCE [LARGE SCALE GENOMIC DNA]</scope>
    <source>
        <strain evidence="10">Taebaek</strain>
    </source>
</reference>
<dbReference type="InterPro" id="IPR012345">
    <property type="entry name" value="STAT_TF_DNA-bd_N"/>
</dbReference>
<comment type="caution">
    <text evidence="10">The sequence shown here is derived from an EMBL/GenBank/DDBJ whole genome shotgun (WGS) entry which is preliminary data.</text>
</comment>
<gene>
    <name evidence="10" type="ORF">niasHS_014755</name>
</gene>